<reference evidence="2" key="1">
    <citation type="journal article" date="2014" name="Front. Microbiol.">
        <title>High frequency of phylogenetically diverse reductive dehalogenase-homologous genes in deep subseafloor sedimentary metagenomes.</title>
        <authorList>
            <person name="Kawai M."/>
            <person name="Futagami T."/>
            <person name="Toyoda A."/>
            <person name="Takaki Y."/>
            <person name="Nishi S."/>
            <person name="Hori S."/>
            <person name="Arai W."/>
            <person name="Tsubouchi T."/>
            <person name="Morono Y."/>
            <person name="Uchiyama I."/>
            <person name="Ito T."/>
            <person name="Fujiyama A."/>
            <person name="Inagaki F."/>
            <person name="Takami H."/>
        </authorList>
    </citation>
    <scope>NUCLEOTIDE SEQUENCE</scope>
    <source>
        <strain evidence="2">Expedition CK06-06</strain>
    </source>
</reference>
<dbReference type="AlphaFoldDB" id="X1JQY2"/>
<evidence type="ECO:0000256" key="1">
    <source>
        <dbReference type="SAM" id="Phobius"/>
    </source>
</evidence>
<keyword evidence="1" id="KW-0812">Transmembrane</keyword>
<organism evidence="2">
    <name type="scientific">marine sediment metagenome</name>
    <dbReference type="NCBI Taxonomy" id="412755"/>
    <lineage>
        <taxon>unclassified sequences</taxon>
        <taxon>metagenomes</taxon>
        <taxon>ecological metagenomes</taxon>
    </lineage>
</organism>
<gene>
    <name evidence="2" type="ORF">S03H2_70817</name>
</gene>
<protein>
    <submittedName>
        <fullName evidence="2">Uncharacterized protein</fullName>
    </submittedName>
</protein>
<name>X1JQY2_9ZZZZ</name>
<keyword evidence="1" id="KW-0472">Membrane</keyword>
<feature type="non-terminal residue" evidence="2">
    <location>
        <position position="112"/>
    </location>
</feature>
<keyword evidence="1" id="KW-1133">Transmembrane helix</keyword>
<sequence>LKRSIKEIETNKKTAEAKLVYLDPKKQMARLFIILMISFSGVVLASLIKTDIHYTVLIILFSVIFFTVALIILWKLLGIIVEVKKVIDDEKREAETKTVDALLALQEKLTGT</sequence>
<feature type="transmembrane region" description="Helical" evidence="1">
    <location>
        <begin position="54"/>
        <end position="77"/>
    </location>
</feature>
<accession>X1JQY2</accession>
<evidence type="ECO:0000313" key="2">
    <source>
        <dbReference type="EMBL" id="GAH97141.1"/>
    </source>
</evidence>
<dbReference type="EMBL" id="BARU01047184">
    <property type="protein sequence ID" value="GAH97141.1"/>
    <property type="molecule type" value="Genomic_DNA"/>
</dbReference>
<feature type="transmembrane region" description="Helical" evidence="1">
    <location>
        <begin position="28"/>
        <end position="48"/>
    </location>
</feature>
<proteinExistence type="predicted"/>
<feature type="non-terminal residue" evidence="2">
    <location>
        <position position="1"/>
    </location>
</feature>
<comment type="caution">
    <text evidence="2">The sequence shown here is derived from an EMBL/GenBank/DDBJ whole genome shotgun (WGS) entry which is preliminary data.</text>
</comment>